<organism evidence="2 3">
    <name type="scientific">Bacillus bruguierae</name>
    <dbReference type="NCBI Taxonomy" id="3127667"/>
    <lineage>
        <taxon>Bacteria</taxon>
        <taxon>Bacillati</taxon>
        <taxon>Bacillota</taxon>
        <taxon>Bacilli</taxon>
        <taxon>Bacillales</taxon>
        <taxon>Bacillaceae</taxon>
        <taxon>Bacillus</taxon>
    </lineage>
</organism>
<dbReference type="EMBL" id="JBAWSX010000002">
    <property type="protein sequence ID" value="MEI4800697.1"/>
    <property type="molecule type" value="Genomic_DNA"/>
</dbReference>
<feature type="transmembrane region" description="Helical" evidence="1">
    <location>
        <begin position="18"/>
        <end position="43"/>
    </location>
</feature>
<evidence type="ECO:0000313" key="2">
    <source>
        <dbReference type="EMBL" id="MEI4800697.1"/>
    </source>
</evidence>
<keyword evidence="1" id="KW-0472">Membrane</keyword>
<reference evidence="2 3" key="1">
    <citation type="submission" date="2024-01" db="EMBL/GenBank/DDBJ databases">
        <title>Seven novel Bacillus-like species.</title>
        <authorList>
            <person name="Liu G."/>
        </authorList>
    </citation>
    <scope>NUCLEOTIDE SEQUENCE [LARGE SCALE GENOMIC DNA]</scope>
    <source>
        <strain evidence="2 3">FJAT-51639</strain>
    </source>
</reference>
<proteinExistence type="predicted"/>
<accession>A0ABU8FDC8</accession>
<keyword evidence="1" id="KW-1133">Transmembrane helix</keyword>
<dbReference type="Proteomes" id="UP001372526">
    <property type="component" value="Unassembled WGS sequence"/>
</dbReference>
<dbReference type="RefSeq" id="WP_336471575.1">
    <property type="nucleotide sequence ID" value="NZ_JBAWSX010000002.1"/>
</dbReference>
<name>A0ABU8FDC8_9BACI</name>
<protein>
    <submittedName>
        <fullName evidence="2">Uncharacterized protein</fullName>
    </submittedName>
</protein>
<comment type="caution">
    <text evidence="2">The sequence shown here is derived from an EMBL/GenBank/DDBJ whole genome shotgun (WGS) entry which is preliminary data.</text>
</comment>
<evidence type="ECO:0000256" key="1">
    <source>
        <dbReference type="SAM" id="Phobius"/>
    </source>
</evidence>
<keyword evidence="3" id="KW-1185">Reference proteome</keyword>
<gene>
    <name evidence="2" type="ORF">WAZ07_05035</name>
</gene>
<sequence length="55" mass="6019">MNQESQAVVELQEAKETFIGRIFSVVGSGIFFIGSFIAAVVAFKTYTRLLQTSTS</sequence>
<evidence type="ECO:0000313" key="3">
    <source>
        <dbReference type="Proteomes" id="UP001372526"/>
    </source>
</evidence>
<keyword evidence="1" id="KW-0812">Transmembrane</keyword>